<dbReference type="Pfam" id="PF10017">
    <property type="entry name" value="Methyltransf_33"/>
    <property type="match status" value="1"/>
</dbReference>
<sequence>MPIATSPDLAFRHDVLTGLRQTRKILPCKYLYDETGSALFDQICGLDEYYPTRTELQIMSENAVSIADQIGAGAVLFWIRCQDCLDVEVVC</sequence>
<dbReference type="Gene3D" id="3.40.50.150">
    <property type="entry name" value="Vaccinia Virus protein VP39"/>
    <property type="match status" value="1"/>
</dbReference>
<proteinExistence type="predicted"/>
<feature type="domain" description="Histidine-specific methyltransferase SAM-dependent" evidence="3">
    <location>
        <begin position="11"/>
        <end position="74"/>
    </location>
</feature>
<evidence type="ECO:0000256" key="1">
    <source>
        <dbReference type="ARBA" id="ARBA00022603"/>
    </source>
</evidence>
<organism evidence="4 5">
    <name type="scientific">Neorhodopirellula pilleata</name>
    <dbReference type="NCBI Taxonomy" id="2714738"/>
    <lineage>
        <taxon>Bacteria</taxon>
        <taxon>Pseudomonadati</taxon>
        <taxon>Planctomycetota</taxon>
        <taxon>Planctomycetia</taxon>
        <taxon>Pirellulales</taxon>
        <taxon>Pirellulaceae</taxon>
        <taxon>Neorhodopirellula</taxon>
    </lineage>
</organism>
<dbReference type="GO" id="GO:0052706">
    <property type="term" value="F:L-histidine N(alpha)-methyltransferase activity"/>
    <property type="evidence" value="ECO:0007669"/>
    <property type="project" value="UniProtKB-EC"/>
</dbReference>
<evidence type="ECO:0000313" key="5">
    <source>
        <dbReference type="Proteomes" id="UP000316213"/>
    </source>
</evidence>
<evidence type="ECO:0000313" key="4">
    <source>
        <dbReference type="EMBL" id="TWT93001.1"/>
    </source>
</evidence>
<dbReference type="OrthoDB" id="5289726at2"/>
<comment type="caution">
    <text evidence="4">The sequence shown here is derived from an EMBL/GenBank/DDBJ whole genome shotgun (WGS) entry which is preliminary data.</text>
</comment>
<dbReference type="GO" id="GO:0032259">
    <property type="term" value="P:methylation"/>
    <property type="evidence" value="ECO:0007669"/>
    <property type="project" value="UniProtKB-KW"/>
</dbReference>
<dbReference type="RefSeq" id="WP_146579750.1">
    <property type="nucleotide sequence ID" value="NZ_SJPM01000010.1"/>
</dbReference>
<dbReference type="InterPro" id="IPR051128">
    <property type="entry name" value="EgtD_Methyltrsf_superfamily"/>
</dbReference>
<dbReference type="EMBL" id="SJPM01000010">
    <property type="protein sequence ID" value="TWT93001.1"/>
    <property type="molecule type" value="Genomic_DNA"/>
</dbReference>
<evidence type="ECO:0000256" key="2">
    <source>
        <dbReference type="ARBA" id="ARBA00022679"/>
    </source>
</evidence>
<evidence type="ECO:0000259" key="3">
    <source>
        <dbReference type="Pfam" id="PF10017"/>
    </source>
</evidence>
<dbReference type="PANTHER" id="PTHR43397">
    <property type="entry name" value="ERGOTHIONEINE BIOSYNTHESIS PROTEIN 1"/>
    <property type="match status" value="1"/>
</dbReference>
<accession>A0A5C6A170</accession>
<dbReference type="EC" id="2.1.1.44" evidence="4"/>
<reference evidence="4 5" key="1">
    <citation type="submission" date="2019-02" db="EMBL/GenBank/DDBJ databases">
        <title>Deep-cultivation of Planctomycetes and their phenomic and genomic characterization uncovers novel biology.</title>
        <authorList>
            <person name="Wiegand S."/>
            <person name="Jogler M."/>
            <person name="Boedeker C."/>
            <person name="Pinto D."/>
            <person name="Vollmers J."/>
            <person name="Rivas-Marin E."/>
            <person name="Kohn T."/>
            <person name="Peeters S.H."/>
            <person name="Heuer A."/>
            <person name="Rast P."/>
            <person name="Oberbeckmann S."/>
            <person name="Bunk B."/>
            <person name="Jeske O."/>
            <person name="Meyerdierks A."/>
            <person name="Storesund J.E."/>
            <person name="Kallscheuer N."/>
            <person name="Luecker S."/>
            <person name="Lage O.M."/>
            <person name="Pohl T."/>
            <person name="Merkel B.J."/>
            <person name="Hornburger P."/>
            <person name="Mueller R.-W."/>
            <person name="Bruemmer F."/>
            <person name="Labrenz M."/>
            <person name="Spormann A.M."/>
            <person name="Op Den Camp H."/>
            <person name="Overmann J."/>
            <person name="Amann R."/>
            <person name="Jetten M.S.M."/>
            <person name="Mascher T."/>
            <person name="Medema M.H."/>
            <person name="Devos D.P."/>
            <person name="Kaster A.-K."/>
            <person name="Ovreas L."/>
            <person name="Rohde M."/>
            <person name="Galperin M.Y."/>
            <person name="Jogler C."/>
        </authorList>
    </citation>
    <scope>NUCLEOTIDE SEQUENCE [LARGE SCALE GENOMIC DNA]</scope>
    <source>
        <strain evidence="4 5">Pla100</strain>
    </source>
</reference>
<keyword evidence="1 4" id="KW-0489">Methyltransferase</keyword>
<dbReference type="AlphaFoldDB" id="A0A5C6A170"/>
<gene>
    <name evidence="4" type="primary">egtD_2</name>
    <name evidence="4" type="ORF">Pla100_43170</name>
</gene>
<dbReference type="InterPro" id="IPR029063">
    <property type="entry name" value="SAM-dependent_MTases_sf"/>
</dbReference>
<keyword evidence="5" id="KW-1185">Reference proteome</keyword>
<dbReference type="InterPro" id="IPR019257">
    <property type="entry name" value="MeTrfase_dom"/>
</dbReference>
<dbReference type="PANTHER" id="PTHR43397:SF1">
    <property type="entry name" value="ERGOTHIONEINE BIOSYNTHESIS PROTEIN 1"/>
    <property type="match status" value="1"/>
</dbReference>
<dbReference type="Proteomes" id="UP000316213">
    <property type="component" value="Unassembled WGS sequence"/>
</dbReference>
<keyword evidence="2 4" id="KW-0808">Transferase</keyword>
<protein>
    <submittedName>
        <fullName evidence="4">Histidine-specific methyltransferase EgtD</fullName>
        <ecNumber evidence="4">2.1.1.44</ecNumber>
    </submittedName>
</protein>
<name>A0A5C6A170_9BACT</name>